<dbReference type="Pfam" id="PF03720">
    <property type="entry name" value="UDPG_MGDP_dh_C"/>
    <property type="match status" value="1"/>
</dbReference>
<evidence type="ECO:0000256" key="2">
    <source>
        <dbReference type="ARBA" id="ARBA00023002"/>
    </source>
</evidence>
<dbReference type="Gene3D" id="1.20.5.100">
    <property type="entry name" value="Cytochrome c1, transmembrane anchor, C-terminal"/>
    <property type="match status" value="1"/>
</dbReference>
<protein>
    <recommendedName>
        <fullName evidence="1 3">UDP-glucose 6-dehydrogenase</fullName>
        <ecNumber evidence="3">1.1.1.22</ecNumber>
    </recommendedName>
</protein>
<dbReference type="PIRSF" id="PIRSF000124">
    <property type="entry name" value="UDPglc_GDPman_dh"/>
    <property type="match status" value="1"/>
</dbReference>
<feature type="domain" description="UDP-glucose/GDP-mannose dehydrogenase C-terminal" evidence="4">
    <location>
        <begin position="303"/>
        <end position="407"/>
    </location>
</feature>
<evidence type="ECO:0000313" key="6">
    <source>
        <dbReference type="Proteomes" id="UP001449225"/>
    </source>
</evidence>
<dbReference type="PIRSF" id="PIRSF500134">
    <property type="entry name" value="UDPglc_DH_bac"/>
    <property type="match status" value="1"/>
</dbReference>
<dbReference type="RefSeq" id="WP_342853425.1">
    <property type="nucleotide sequence ID" value="NZ_JBBMRA010000001.1"/>
</dbReference>
<keyword evidence="3" id="KW-0520">NAD</keyword>
<dbReference type="SUPFAM" id="SSF48179">
    <property type="entry name" value="6-phosphogluconate dehydrogenase C-terminal domain-like"/>
    <property type="match status" value="1"/>
</dbReference>
<comment type="catalytic activity">
    <reaction evidence="3">
        <text>UDP-alpha-D-glucose + 2 NAD(+) + H2O = UDP-alpha-D-glucuronate + 2 NADH + 3 H(+)</text>
        <dbReference type="Rhea" id="RHEA:23596"/>
        <dbReference type="ChEBI" id="CHEBI:15377"/>
        <dbReference type="ChEBI" id="CHEBI:15378"/>
        <dbReference type="ChEBI" id="CHEBI:57540"/>
        <dbReference type="ChEBI" id="CHEBI:57945"/>
        <dbReference type="ChEBI" id="CHEBI:58052"/>
        <dbReference type="ChEBI" id="CHEBI:58885"/>
        <dbReference type="EC" id="1.1.1.22"/>
    </reaction>
</comment>
<gene>
    <name evidence="5" type="ORF">WNY58_00940</name>
</gene>
<evidence type="ECO:0000259" key="4">
    <source>
        <dbReference type="SMART" id="SM00984"/>
    </source>
</evidence>
<keyword evidence="2 3" id="KW-0560">Oxidoreductase</keyword>
<reference evidence="5 6" key="1">
    <citation type="submission" date="2024-03" db="EMBL/GenBank/DDBJ databases">
        <title>Community enrichment and isolation of bacterial strains for fucoidan degradation.</title>
        <authorList>
            <person name="Sichert A."/>
        </authorList>
    </citation>
    <scope>NUCLEOTIDE SEQUENCE [LARGE SCALE GENOMIC DNA]</scope>
    <source>
        <strain evidence="5 6">AS76</strain>
    </source>
</reference>
<dbReference type="SUPFAM" id="SSF52413">
    <property type="entry name" value="UDP-glucose/GDP-mannose dehydrogenase C-terminal domain"/>
    <property type="match status" value="1"/>
</dbReference>
<dbReference type="EC" id="1.1.1.22" evidence="3"/>
<dbReference type="NCBIfam" id="TIGR03026">
    <property type="entry name" value="NDP-sugDHase"/>
    <property type="match status" value="1"/>
</dbReference>
<dbReference type="PANTHER" id="PTHR43750:SF3">
    <property type="entry name" value="UDP-GLUCOSE 6-DEHYDROGENASE TUAD"/>
    <property type="match status" value="1"/>
</dbReference>
<evidence type="ECO:0000256" key="1">
    <source>
        <dbReference type="ARBA" id="ARBA00015132"/>
    </source>
</evidence>
<dbReference type="Pfam" id="PF00984">
    <property type="entry name" value="UDPG_MGDP_dh"/>
    <property type="match status" value="1"/>
</dbReference>
<dbReference type="InterPro" id="IPR036220">
    <property type="entry name" value="UDP-Glc/GDP-Man_DH_C_sf"/>
</dbReference>
<sequence>MKITIWGNELPAWTSAAALAESGNHVQIVTGLDQAGNKNEIAFKISNEPGLQHCIDEAINSGRLKSVTAKEGLSPATHIICLNPDEYDIAAQLIKELATEHPSNLLIINQSNFGVGSTDKLQALLYEPYNQTLAYIPDMLAEGSALNNFKHPETLIVGCSNDWALLNIKALMRPFSQSLKQWMLMTPKEAEFTKFANTGMLALRLSYINELANLADHLEVDIEVIREGMISDPRIGPHYLHPGCGFGGLHFQQYIEGLSELMEVNRNSKLLNTVLAENEKQKEQPFRKLWRHYECDLKDKTVTIWGLSFKPGTASIDNAPSLKVIETLLAQGCKIQVHDPEAGSNIAQYFNNHKQLEIVDCCYQALQNSDGLLLLTEWPEYWSPEYDEMLSKMRHPLIIDGRNIFDKEILQSLGFTYYGVGR</sequence>
<dbReference type="InterPro" id="IPR014027">
    <property type="entry name" value="UDP-Glc/GDP-Man_DH_C"/>
</dbReference>
<dbReference type="PANTHER" id="PTHR43750">
    <property type="entry name" value="UDP-GLUCOSE 6-DEHYDROGENASE TUAD"/>
    <property type="match status" value="1"/>
</dbReference>
<dbReference type="InterPro" id="IPR014026">
    <property type="entry name" value="UDP-Glc/GDP-Man_DH_dimer"/>
</dbReference>
<evidence type="ECO:0000256" key="3">
    <source>
        <dbReference type="PIRNR" id="PIRNR000124"/>
    </source>
</evidence>
<accession>A0ABU9TMK2</accession>
<dbReference type="EMBL" id="JBBMRA010000001">
    <property type="protein sequence ID" value="MEM5534944.1"/>
    <property type="molecule type" value="Genomic_DNA"/>
</dbReference>
<evidence type="ECO:0000313" key="5">
    <source>
        <dbReference type="EMBL" id="MEM5534944.1"/>
    </source>
</evidence>
<comment type="caution">
    <text evidence="5">The sequence shown here is derived from an EMBL/GenBank/DDBJ whole genome shotgun (WGS) entry which is preliminary data.</text>
</comment>
<organism evidence="5 6">
    <name type="scientific">Neptuniibacter pectenicola</name>
    <dbReference type="NCBI Taxonomy" id="1806669"/>
    <lineage>
        <taxon>Bacteria</taxon>
        <taxon>Pseudomonadati</taxon>
        <taxon>Pseudomonadota</taxon>
        <taxon>Gammaproteobacteria</taxon>
        <taxon>Oceanospirillales</taxon>
        <taxon>Oceanospirillaceae</taxon>
        <taxon>Neptuniibacter</taxon>
    </lineage>
</organism>
<proteinExistence type="inferred from homology"/>
<dbReference type="SMART" id="SM00984">
    <property type="entry name" value="UDPG_MGDP_dh_C"/>
    <property type="match status" value="1"/>
</dbReference>
<dbReference type="InterPro" id="IPR028357">
    <property type="entry name" value="UDPglc_DH_bac"/>
</dbReference>
<dbReference type="InterPro" id="IPR036291">
    <property type="entry name" value="NAD(P)-bd_dom_sf"/>
</dbReference>
<name>A0ABU9TMK2_9GAMM</name>
<dbReference type="Gene3D" id="3.40.50.720">
    <property type="entry name" value="NAD(P)-binding Rossmann-like Domain"/>
    <property type="match status" value="2"/>
</dbReference>
<dbReference type="Proteomes" id="UP001449225">
    <property type="component" value="Unassembled WGS sequence"/>
</dbReference>
<dbReference type="InterPro" id="IPR017476">
    <property type="entry name" value="UDP-Glc/GDP-Man"/>
</dbReference>
<comment type="similarity">
    <text evidence="3">Belongs to the UDP-glucose/GDP-mannose dehydrogenase family.</text>
</comment>
<dbReference type="InterPro" id="IPR008927">
    <property type="entry name" value="6-PGluconate_DH-like_C_sf"/>
</dbReference>
<keyword evidence="6" id="KW-1185">Reference proteome</keyword>
<dbReference type="SUPFAM" id="SSF51735">
    <property type="entry name" value="NAD(P)-binding Rossmann-fold domains"/>
    <property type="match status" value="1"/>
</dbReference>